<dbReference type="EMBL" id="HG994367">
    <property type="protein sequence ID" value="CAF1696687.1"/>
    <property type="molecule type" value="Genomic_DNA"/>
</dbReference>
<dbReference type="PANTHER" id="PTHR19305:SF24">
    <property type="entry name" value="SNAP25 HOMOLOGOUS PROTEIN SNAP29"/>
    <property type="match status" value="1"/>
</dbReference>
<accession>A0A816HZB0</accession>
<evidence type="ECO:0000256" key="1">
    <source>
        <dbReference type="SAM" id="MobiDB-lite"/>
    </source>
</evidence>
<name>A0A816HZB0_BRANA</name>
<proteinExistence type="predicted"/>
<protein>
    <submittedName>
        <fullName evidence="2">(rape) hypothetical protein</fullName>
    </submittedName>
</protein>
<dbReference type="PANTHER" id="PTHR19305">
    <property type="entry name" value="SYNAPTOSOMAL ASSOCIATED PROTEIN"/>
    <property type="match status" value="1"/>
</dbReference>
<feature type="region of interest" description="Disordered" evidence="1">
    <location>
        <begin position="75"/>
        <end position="95"/>
    </location>
</feature>
<sequence>MMMIVMRKDSLHSLNMDAKSRYRSEFRDSGGVENQSVQELESYAVYKSQETTKTVQGGEKLLGSLGGIFSRTWKPNKSRSITGPVMTRGGESPKRRVNHLETREKLGLNHFHKPQSRTP</sequence>
<evidence type="ECO:0000313" key="2">
    <source>
        <dbReference type="EMBL" id="CAF1696687.1"/>
    </source>
</evidence>
<reference evidence="2" key="1">
    <citation type="submission" date="2021-01" db="EMBL/GenBank/DDBJ databases">
        <authorList>
            <consortium name="Genoscope - CEA"/>
            <person name="William W."/>
        </authorList>
    </citation>
    <scope>NUCLEOTIDE SEQUENCE</scope>
</reference>
<gene>
    <name evidence="2" type="ORF">DARMORV10_C03P03940.1</name>
</gene>
<organism evidence="2">
    <name type="scientific">Brassica napus</name>
    <name type="common">Rape</name>
    <dbReference type="NCBI Taxonomy" id="3708"/>
    <lineage>
        <taxon>Eukaryota</taxon>
        <taxon>Viridiplantae</taxon>
        <taxon>Streptophyta</taxon>
        <taxon>Embryophyta</taxon>
        <taxon>Tracheophyta</taxon>
        <taxon>Spermatophyta</taxon>
        <taxon>Magnoliopsida</taxon>
        <taxon>eudicotyledons</taxon>
        <taxon>Gunneridae</taxon>
        <taxon>Pentapetalae</taxon>
        <taxon>rosids</taxon>
        <taxon>malvids</taxon>
        <taxon>Brassicales</taxon>
        <taxon>Brassicaceae</taxon>
        <taxon>Brassiceae</taxon>
        <taxon>Brassica</taxon>
    </lineage>
</organism>
<dbReference type="AlphaFoldDB" id="A0A816HZB0"/>
<dbReference type="Proteomes" id="UP001295469">
    <property type="component" value="Chromosome C03"/>
</dbReference>